<dbReference type="EMBL" id="JAUSUN010000020">
    <property type="protein sequence ID" value="MDQ0414768.1"/>
    <property type="molecule type" value="Genomic_DNA"/>
</dbReference>
<feature type="transmembrane region" description="Helical" evidence="17">
    <location>
        <begin position="119"/>
        <end position="141"/>
    </location>
</feature>
<evidence type="ECO:0000256" key="13">
    <source>
        <dbReference type="ARBA" id="ARBA00023316"/>
    </source>
</evidence>
<evidence type="ECO:0000256" key="14">
    <source>
        <dbReference type="ARBA" id="ARBA00032707"/>
    </source>
</evidence>
<evidence type="ECO:0000313" key="19">
    <source>
        <dbReference type="Proteomes" id="UP001242313"/>
    </source>
</evidence>
<keyword evidence="19" id="KW-1185">Reference proteome</keyword>
<keyword evidence="7 17" id="KW-0378">Hydrolase</keyword>
<evidence type="ECO:0000256" key="4">
    <source>
        <dbReference type="ARBA" id="ARBA00021581"/>
    </source>
</evidence>
<evidence type="ECO:0000256" key="2">
    <source>
        <dbReference type="ARBA" id="ARBA00010621"/>
    </source>
</evidence>
<evidence type="ECO:0000256" key="12">
    <source>
        <dbReference type="ARBA" id="ARBA00023251"/>
    </source>
</evidence>
<comment type="function">
    <text evidence="17">Catalyzes the dephosphorylation of undecaprenyl diphosphate (UPP). Confers resistance to bacitracin.</text>
</comment>
<reference evidence="18 19" key="1">
    <citation type="submission" date="2023-07" db="EMBL/GenBank/DDBJ databases">
        <title>Genomic Encyclopedia of Type Strains, Phase IV (KMG-IV): sequencing the most valuable type-strain genomes for metagenomic binning, comparative biology and taxonomic classification.</title>
        <authorList>
            <person name="Goeker M."/>
        </authorList>
    </citation>
    <scope>NUCLEOTIDE SEQUENCE [LARGE SCALE GENOMIC DNA]</scope>
    <source>
        <strain evidence="18 19">DSM 19598</strain>
    </source>
</reference>
<name>A0ABU0FXU2_9BACI</name>
<dbReference type="InterPro" id="IPR003824">
    <property type="entry name" value="UppP"/>
</dbReference>
<comment type="similarity">
    <text evidence="2 17">Belongs to the UppP family.</text>
</comment>
<keyword evidence="10 17" id="KW-1133">Transmembrane helix</keyword>
<evidence type="ECO:0000313" key="18">
    <source>
        <dbReference type="EMBL" id="MDQ0414768.1"/>
    </source>
</evidence>
<evidence type="ECO:0000256" key="10">
    <source>
        <dbReference type="ARBA" id="ARBA00022989"/>
    </source>
</evidence>
<dbReference type="HAMAP" id="MF_01006">
    <property type="entry name" value="Undec_diphosphatase"/>
    <property type="match status" value="1"/>
</dbReference>
<keyword evidence="8 17" id="KW-0133">Cell shape</keyword>
<evidence type="ECO:0000256" key="8">
    <source>
        <dbReference type="ARBA" id="ARBA00022960"/>
    </source>
</evidence>
<comment type="subcellular location">
    <subcellularLocation>
        <location evidence="1 17">Cell membrane</location>
        <topology evidence="1 17">Multi-pass membrane protein</topology>
    </subcellularLocation>
</comment>
<evidence type="ECO:0000256" key="17">
    <source>
        <dbReference type="HAMAP-Rule" id="MF_01006"/>
    </source>
</evidence>
<gene>
    <name evidence="17" type="primary">uppP</name>
    <name evidence="18" type="ORF">J2S25_002978</name>
</gene>
<keyword evidence="11 17" id="KW-0472">Membrane</keyword>
<feature type="transmembrane region" description="Helical" evidence="17">
    <location>
        <begin position="93"/>
        <end position="113"/>
    </location>
</feature>
<comment type="catalytic activity">
    <reaction evidence="16 17">
        <text>di-trans,octa-cis-undecaprenyl diphosphate + H2O = di-trans,octa-cis-undecaprenyl phosphate + phosphate + H(+)</text>
        <dbReference type="Rhea" id="RHEA:28094"/>
        <dbReference type="ChEBI" id="CHEBI:15377"/>
        <dbReference type="ChEBI" id="CHEBI:15378"/>
        <dbReference type="ChEBI" id="CHEBI:43474"/>
        <dbReference type="ChEBI" id="CHEBI:58405"/>
        <dbReference type="ChEBI" id="CHEBI:60392"/>
        <dbReference type="EC" id="3.6.1.27"/>
    </reaction>
</comment>
<evidence type="ECO:0000256" key="11">
    <source>
        <dbReference type="ARBA" id="ARBA00023136"/>
    </source>
</evidence>
<evidence type="ECO:0000256" key="6">
    <source>
        <dbReference type="ARBA" id="ARBA00022692"/>
    </source>
</evidence>
<organism evidence="18 19">
    <name type="scientific">Mesobacillus stamsii</name>
    <dbReference type="NCBI Taxonomy" id="225347"/>
    <lineage>
        <taxon>Bacteria</taxon>
        <taxon>Bacillati</taxon>
        <taxon>Bacillota</taxon>
        <taxon>Bacilli</taxon>
        <taxon>Bacillales</taxon>
        <taxon>Bacillaceae</taxon>
        <taxon>Mesobacillus</taxon>
    </lineage>
</organism>
<feature type="transmembrane region" description="Helical" evidence="17">
    <location>
        <begin position="40"/>
        <end position="65"/>
    </location>
</feature>
<comment type="miscellaneous">
    <text evidence="17">Bacitracin is thought to be involved in the inhibition of peptidoglycan synthesis by sequestering undecaprenyl diphosphate, thereby reducing the pool of lipid carrier available.</text>
</comment>
<keyword evidence="5 17" id="KW-1003">Cell membrane</keyword>
<protein>
    <recommendedName>
        <fullName evidence="4 17">Undecaprenyl-diphosphatase</fullName>
        <ecNumber evidence="3 17">3.6.1.27</ecNumber>
    </recommendedName>
    <alternativeName>
        <fullName evidence="15 17">Bacitracin resistance protein</fullName>
    </alternativeName>
    <alternativeName>
        <fullName evidence="14 17">Undecaprenyl pyrophosphate phosphatase</fullName>
    </alternativeName>
</protein>
<dbReference type="EC" id="3.6.1.27" evidence="3 17"/>
<proteinExistence type="inferred from homology"/>
<keyword evidence="13 17" id="KW-0961">Cell wall biogenesis/degradation</keyword>
<feature type="transmembrane region" description="Helical" evidence="17">
    <location>
        <begin position="193"/>
        <end position="214"/>
    </location>
</feature>
<evidence type="ECO:0000256" key="1">
    <source>
        <dbReference type="ARBA" id="ARBA00004651"/>
    </source>
</evidence>
<keyword evidence="9 17" id="KW-0573">Peptidoglycan synthesis</keyword>
<dbReference type="PANTHER" id="PTHR30622">
    <property type="entry name" value="UNDECAPRENYL-DIPHOSPHATASE"/>
    <property type="match status" value="1"/>
</dbReference>
<dbReference type="GO" id="GO:0050380">
    <property type="term" value="F:undecaprenyl-diphosphatase activity"/>
    <property type="evidence" value="ECO:0007669"/>
    <property type="project" value="UniProtKB-EC"/>
</dbReference>
<sequence length="274" mass="30124">MDSVNMIELVKYVFLGFVQGITEPIPVSSSGHLVLFEHFFGLQISGLSFEVLVNFASLLAVLYIYRADLIQLTTNSVSYLFASDKTESMKKDFYFVVYLIVATVPAGIIGILFQDKIAAVFKGVKVIGFTLIITGIALWFIRNLKGRKDDGELTLKDSILIGLSQAVALIPGISRSGATIVSAMALGTKRETALRFSFFLYIPVSVGGMILSLSDLIHDPRIGELFLPYTLAFIASLIASYFSLKWFINIMKQGKLGYFSIYCFVVGTAVVLFG</sequence>
<evidence type="ECO:0000256" key="5">
    <source>
        <dbReference type="ARBA" id="ARBA00022475"/>
    </source>
</evidence>
<keyword evidence="12 17" id="KW-0046">Antibiotic resistance</keyword>
<accession>A0ABU0FXU2</accession>
<evidence type="ECO:0000256" key="16">
    <source>
        <dbReference type="ARBA" id="ARBA00047594"/>
    </source>
</evidence>
<evidence type="ECO:0000256" key="9">
    <source>
        <dbReference type="ARBA" id="ARBA00022984"/>
    </source>
</evidence>
<evidence type="ECO:0000256" key="3">
    <source>
        <dbReference type="ARBA" id="ARBA00012374"/>
    </source>
</evidence>
<feature type="transmembrane region" description="Helical" evidence="17">
    <location>
        <begin position="256"/>
        <end position="273"/>
    </location>
</feature>
<dbReference type="PANTHER" id="PTHR30622:SF2">
    <property type="entry name" value="UNDECAPRENYL-DIPHOSPHATASE"/>
    <property type="match status" value="1"/>
</dbReference>
<evidence type="ECO:0000256" key="7">
    <source>
        <dbReference type="ARBA" id="ARBA00022801"/>
    </source>
</evidence>
<dbReference type="Proteomes" id="UP001242313">
    <property type="component" value="Unassembled WGS sequence"/>
</dbReference>
<feature type="transmembrane region" description="Helical" evidence="17">
    <location>
        <begin position="226"/>
        <end position="244"/>
    </location>
</feature>
<keyword evidence="6 17" id="KW-0812">Transmembrane</keyword>
<comment type="caution">
    <text evidence="18">The sequence shown here is derived from an EMBL/GenBank/DDBJ whole genome shotgun (WGS) entry which is preliminary data.</text>
</comment>
<evidence type="ECO:0000256" key="15">
    <source>
        <dbReference type="ARBA" id="ARBA00032932"/>
    </source>
</evidence>
<dbReference type="Pfam" id="PF02673">
    <property type="entry name" value="BacA"/>
    <property type="match status" value="1"/>
</dbReference>